<dbReference type="AlphaFoldDB" id="W2TQV4"/>
<accession>W2TQV4</accession>
<evidence type="ECO:0000313" key="2">
    <source>
        <dbReference type="Proteomes" id="UP000053676"/>
    </source>
</evidence>
<dbReference type="EMBL" id="KI658036">
    <property type="protein sequence ID" value="ETN84059.1"/>
    <property type="molecule type" value="Genomic_DNA"/>
</dbReference>
<sequence length="79" mass="8902">MGFDVRHRSGNYNHLNAGDVRPDVSAFSELPIQGQHQHIHECDSLGLAAEYTVAILFKILIARIFRMGTVRWVNALDVL</sequence>
<evidence type="ECO:0000313" key="1">
    <source>
        <dbReference type="EMBL" id="ETN84059.1"/>
    </source>
</evidence>
<name>W2TQV4_NECAM</name>
<keyword evidence="2" id="KW-1185">Reference proteome</keyword>
<dbReference type="Proteomes" id="UP000053676">
    <property type="component" value="Unassembled WGS sequence"/>
</dbReference>
<gene>
    <name evidence="1" type="ORF">NECAME_07086</name>
</gene>
<proteinExistence type="predicted"/>
<dbReference type="KEGG" id="nai:NECAME_07086"/>
<organism evidence="1 2">
    <name type="scientific">Necator americanus</name>
    <name type="common">Human hookworm</name>
    <dbReference type="NCBI Taxonomy" id="51031"/>
    <lineage>
        <taxon>Eukaryota</taxon>
        <taxon>Metazoa</taxon>
        <taxon>Ecdysozoa</taxon>
        <taxon>Nematoda</taxon>
        <taxon>Chromadorea</taxon>
        <taxon>Rhabditida</taxon>
        <taxon>Rhabditina</taxon>
        <taxon>Rhabditomorpha</taxon>
        <taxon>Strongyloidea</taxon>
        <taxon>Ancylostomatidae</taxon>
        <taxon>Bunostominae</taxon>
        <taxon>Necator</taxon>
    </lineage>
</organism>
<protein>
    <submittedName>
        <fullName evidence="1">Uncharacterized protein</fullName>
    </submittedName>
</protein>
<reference evidence="2" key="1">
    <citation type="journal article" date="2014" name="Nat. Genet.">
        <title>Genome of the human hookworm Necator americanus.</title>
        <authorList>
            <person name="Tang Y.T."/>
            <person name="Gao X."/>
            <person name="Rosa B.A."/>
            <person name="Abubucker S."/>
            <person name="Hallsworth-Pepin K."/>
            <person name="Martin J."/>
            <person name="Tyagi R."/>
            <person name="Heizer E."/>
            <person name="Zhang X."/>
            <person name="Bhonagiri-Palsikar V."/>
            <person name="Minx P."/>
            <person name="Warren W.C."/>
            <person name="Wang Q."/>
            <person name="Zhan B."/>
            <person name="Hotez P.J."/>
            <person name="Sternberg P.W."/>
            <person name="Dougall A."/>
            <person name="Gaze S.T."/>
            <person name="Mulvenna J."/>
            <person name="Sotillo J."/>
            <person name="Ranganathan S."/>
            <person name="Rabelo E.M."/>
            <person name="Wilson R.K."/>
            <person name="Felgner P.L."/>
            <person name="Bethony J."/>
            <person name="Hawdon J.M."/>
            <person name="Gasser R.B."/>
            <person name="Loukas A."/>
            <person name="Mitreva M."/>
        </authorList>
    </citation>
    <scope>NUCLEOTIDE SEQUENCE [LARGE SCALE GENOMIC DNA]</scope>
</reference>